<comment type="caution">
    <text evidence="1">The sequence shown here is derived from an EMBL/GenBank/DDBJ whole genome shotgun (WGS) entry which is preliminary data.</text>
</comment>
<protein>
    <submittedName>
        <fullName evidence="1">Uncharacterized protein</fullName>
    </submittedName>
</protein>
<feature type="non-terminal residue" evidence="1">
    <location>
        <position position="34"/>
    </location>
</feature>
<reference evidence="1" key="1">
    <citation type="submission" date="2021-02" db="EMBL/GenBank/DDBJ databases">
        <authorList>
            <person name="Nowell W R."/>
        </authorList>
    </citation>
    <scope>NUCLEOTIDE SEQUENCE</scope>
</reference>
<evidence type="ECO:0000313" key="1">
    <source>
        <dbReference type="EMBL" id="CAF4614668.1"/>
    </source>
</evidence>
<evidence type="ECO:0000313" key="2">
    <source>
        <dbReference type="EMBL" id="CAF4623618.1"/>
    </source>
</evidence>
<gene>
    <name evidence="2" type="ORF">BYL167_LOCUS41069</name>
    <name evidence="1" type="ORF">GIL414_LOCUS39510</name>
    <name evidence="3" type="ORF">SMN809_LOCUS54769</name>
</gene>
<evidence type="ECO:0000313" key="4">
    <source>
        <dbReference type="Proteomes" id="UP000681720"/>
    </source>
</evidence>
<accession>A0A8S2Z6F1</accession>
<name>A0A8S2Z6F1_9BILA</name>
<dbReference type="EMBL" id="CAJOBJ010107168">
    <property type="protein sequence ID" value="CAF4614668.1"/>
    <property type="molecule type" value="Genomic_DNA"/>
</dbReference>
<sequence>MQAMNKLADQSIESYWTTRPFNKNAFKQTDETHQ</sequence>
<dbReference type="Proteomes" id="UP000681720">
    <property type="component" value="Unassembled WGS sequence"/>
</dbReference>
<dbReference type="AlphaFoldDB" id="A0A8S2Z6F1"/>
<evidence type="ECO:0000313" key="3">
    <source>
        <dbReference type="EMBL" id="CAF4963838.1"/>
    </source>
</evidence>
<dbReference type="Proteomes" id="UP000676336">
    <property type="component" value="Unassembled WGS sequence"/>
</dbReference>
<proteinExistence type="predicted"/>
<dbReference type="EMBL" id="CAJOBH010103171">
    <property type="protein sequence ID" value="CAF4623618.1"/>
    <property type="molecule type" value="Genomic_DNA"/>
</dbReference>
<organism evidence="1 4">
    <name type="scientific">Rotaria magnacalcarata</name>
    <dbReference type="NCBI Taxonomy" id="392030"/>
    <lineage>
        <taxon>Eukaryota</taxon>
        <taxon>Metazoa</taxon>
        <taxon>Spiralia</taxon>
        <taxon>Gnathifera</taxon>
        <taxon>Rotifera</taxon>
        <taxon>Eurotatoria</taxon>
        <taxon>Bdelloidea</taxon>
        <taxon>Philodinida</taxon>
        <taxon>Philodinidae</taxon>
        <taxon>Rotaria</taxon>
    </lineage>
</organism>
<dbReference type="EMBL" id="CAJOBI010191831">
    <property type="protein sequence ID" value="CAF4963838.1"/>
    <property type="molecule type" value="Genomic_DNA"/>
</dbReference>
<dbReference type="Proteomes" id="UP000681967">
    <property type="component" value="Unassembled WGS sequence"/>
</dbReference>